<dbReference type="AlphaFoldDB" id="A0A923KKJ9"/>
<dbReference type="SMART" id="SM00855">
    <property type="entry name" value="PGAM"/>
    <property type="match status" value="1"/>
</dbReference>
<dbReference type="InterPro" id="IPR029033">
    <property type="entry name" value="His_PPase_superfam"/>
</dbReference>
<sequence>MDLILWRHAEAEPGTIELADLDRRLTAKGRKQAQKMGSWLDGQLPESCRILVSPSIRTRETVAALERKFKIVEELAPDASPEQLLQTANWPNSRESVMIVGHQPSLGQAASMIITPYQPECAVRKGSVWWISQKQHQAEGLRTYLKAIIAPELLSR</sequence>
<gene>
    <name evidence="1" type="ORF">H8K36_05785</name>
</gene>
<dbReference type="RefSeq" id="WP_186914656.1">
    <property type="nucleotide sequence ID" value="NZ_JACOFZ010000001.1"/>
</dbReference>
<keyword evidence="2" id="KW-1185">Reference proteome</keyword>
<protein>
    <submittedName>
        <fullName evidence="1">Histidine phosphatase family protein</fullName>
    </submittedName>
</protein>
<comment type="caution">
    <text evidence="1">The sequence shown here is derived from an EMBL/GenBank/DDBJ whole genome shotgun (WGS) entry which is preliminary data.</text>
</comment>
<dbReference type="InterPro" id="IPR013078">
    <property type="entry name" value="His_Pase_superF_clade-1"/>
</dbReference>
<dbReference type="EMBL" id="JACOFZ010000001">
    <property type="protein sequence ID" value="MBC3880875.1"/>
    <property type="molecule type" value="Genomic_DNA"/>
</dbReference>
<dbReference type="Proteomes" id="UP000627446">
    <property type="component" value="Unassembled WGS sequence"/>
</dbReference>
<dbReference type="SUPFAM" id="SSF53254">
    <property type="entry name" value="Phosphoglycerate mutase-like"/>
    <property type="match status" value="1"/>
</dbReference>
<organism evidence="1 2">
    <name type="scientific">Undibacterium nitidum</name>
    <dbReference type="NCBI Taxonomy" id="2762298"/>
    <lineage>
        <taxon>Bacteria</taxon>
        <taxon>Pseudomonadati</taxon>
        <taxon>Pseudomonadota</taxon>
        <taxon>Betaproteobacteria</taxon>
        <taxon>Burkholderiales</taxon>
        <taxon>Oxalobacteraceae</taxon>
        <taxon>Undibacterium</taxon>
    </lineage>
</organism>
<dbReference type="CDD" id="cd07067">
    <property type="entry name" value="HP_PGM_like"/>
    <property type="match status" value="1"/>
</dbReference>
<dbReference type="Pfam" id="PF00300">
    <property type="entry name" value="His_Phos_1"/>
    <property type="match status" value="1"/>
</dbReference>
<name>A0A923KKJ9_9BURK</name>
<reference evidence="1" key="1">
    <citation type="submission" date="2020-08" db="EMBL/GenBank/DDBJ databases">
        <title>Novel species isolated from subtropical streams in China.</title>
        <authorList>
            <person name="Lu H."/>
        </authorList>
    </citation>
    <scope>NUCLEOTIDE SEQUENCE</scope>
    <source>
        <strain evidence="1">LX22W</strain>
    </source>
</reference>
<dbReference type="Gene3D" id="3.40.50.1240">
    <property type="entry name" value="Phosphoglycerate mutase-like"/>
    <property type="match status" value="1"/>
</dbReference>
<evidence type="ECO:0000313" key="2">
    <source>
        <dbReference type="Proteomes" id="UP000627446"/>
    </source>
</evidence>
<evidence type="ECO:0000313" key="1">
    <source>
        <dbReference type="EMBL" id="MBC3880875.1"/>
    </source>
</evidence>
<accession>A0A923KKJ9</accession>
<proteinExistence type="predicted"/>